<dbReference type="InterPro" id="IPR052026">
    <property type="entry name" value="ExeA_AAA_ATPase_DNA-bind"/>
</dbReference>
<name>H8YYC0_9GAMM</name>
<dbReference type="PANTHER" id="PTHR35894:SF1">
    <property type="entry name" value="PHOSPHORIBULOKINASE _ URIDINE KINASE FAMILY"/>
    <property type="match status" value="1"/>
</dbReference>
<evidence type="ECO:0000313" key="3">
    <source>
        <dbReference type="Proteomes" id="UP000002964"/>
    </source>
</evidence>
<keyword evidence="3" id="KW-1185">Reference proteome</keyword>
<dbReference type="SMART" id="SM00382">
    <property type="entry name" value="AAA"/>
    <property type="match status" value="1"/>
</dbReference>
<dbReference type="InterPro" id="IPR003593">
    <property type="entry name" value="AAA+_ATPase"/>
</dbReference>
<dbReference type="HOGENOM" id="CLU_024125_3_0_6"/>
<protein>
    <submittedName>
        <fullName evidence="2">Type II secretory pathway, component ExeA (Predicted ATPase)</fullName>
    </submittedName>
</protein>
<dbReference type="PANTHER" id="PTHR35894">
    <property type="entry name" value="GENERAL SECRETION PATHWAY PROTEIN A-RELATED"/>
    <property type="match status" value="1"/>
</dbReference>
<dbReference type="EMBL" id="JH603168">
    <property type="protein sequence ID" value="EIC23446.1"/>
    <property type="molecule type" value="Genomic_DNA"/>
</dbReference>
<accession>H8YYC0</accession>
<organism evidence="2 3">
    <name type="scientific">Thiorhodovibrio frisius</name>
    <dbReference type="NCBI Taxonomy" id="631362"/>
    <lineage>
        <taxon>Bacteria</taxon>
        <taxon>Pseudomonadati</taxon>
        <taxon>Pseudomonadota</taxon>
        <taxon>Gammaproteobacteria</taxon>
        <taxon>Chromatiales</taxon>
        <taxon>Chromatiaceae</taxon>
        <taxon>Thiorhodovibrio</taxon>
    </lineage>
</organism>
<dbReference type="SUPFAM" id="SSF52540">
    <property type="entry name" value="P-loop containing nucleoside triphosphate hydrolases"/>
    <property type="match status" value="1"/>
</dbReference>
<evidence type="ECO:0000313" key="2">
    <source>
        <dbReference type="EMBL" id="EIC23446.1"/>
    </source>
</evidence>
<gene>
    <name evidence="2" type="ORF">Thi970DRAFT_01112</name>
</gene>
<dbReference type="InterPro" id="IPR027417">
    <property type="entry name" value="P-loop_NTPase"/>
</dbReference>
<proteinExistence type="predicted"/>
<dbReference type="GO" id="GO:0016887">
    <property type="term" value="F:ATP hydrolysis activity"/>
    <property type="evidence" value="ECO:0007669"/>
    <property type="project" value="InterPro"/>
</dbReference>
<dbReference type="eggNOG" id="COG3267">
    <property type="taxonomic scope" value="Bacteria"/>
</dbReference>
<evidence type="ECO:0000259" key="1">
    <source>
        <dbReference type="SMART" id="SM00382"/>
    </source>
</evidence>
<dbReference type="STRING" id="631362.Thi970DRAFT_01112"/>
<reference evidence="3" key="1">
    <citation type="submission" date="2011-06" db="EMBL/GenBank/DDBJ databases">
        <authorList>
            <consortium name="US DOE Joint Genome Institute (JGI-PGF)"/>
            <person name="Lucas S."/>
            <person name="Han J."/>
            <person name="Lapidus A."/>
            <person name="Cheng J.-F."/>
            <person name="Goodwin L."/>
            <person name="Pitluck S."/>
            <person name="Peters L."/>
            <person name="Land M.L."/>
            <person name="Hauser L."/>
            <person name="Vogl K."/>
            <person name="Liu Z."/>
            <person name="Overmann J."/>
            <person name="Frigaard N.-U."/>
            <person name="Bryant D.A."/>
            <person name="Woyke T.J."/>
        </authorList>
    </citation>
    <scope>NUCLEOTIDE SEQUENCE [LARGE SCALE GENOMIC DNA]</scope>
    <source>
        <strain evidence="3">970</strain>
    </source>
</reference>
<dbReference type="Proteomes" id="UP000002964">
    <property type="component" value="Unassembled WGS sequence"/>
</dbReference>
<dbReference type="Gene3D" id="3.40.50.300">
    <property type="entry name" value="P-loop containing nucleotide triphosphate hydrolases"/>
    <property type="match status" value="1"/>
</dbReference>
<dbReference type="RefSeq" id="WP_009147529.1">
    <property type="nucleotide sequence ID" value="NZ_CP121471.1"/>
</dbReference>
<dbReference type="Pfam" id="PF13401">
    <property type="entry name" value="AAA_22"/>
    <property type="match status" value="1"/>
</dbReference>
<dbReference type="InterPro" id="IPR049945">
    <property type="entry name" value="AAA_22"/>
</dbReference>
<dbReference type="AlphaFoldDB" id="H8YYC0"/>
<sequence length="271" mass="30452">MYENFYGFKEKPFSLLPDPSFLFPGRQYSRAFALLGYAVVSNAGLAVITGEVGCGKTTLIRQMLNQLTQRATVGLITNTANMREHLLKRVMLAFRQEYRDMGPVELHEALEDFLIGEYARGQHTILIVDEAQNLSIETLEELRLFSNINADKDQVLQLLLVGQPGLKQKLEHPDLQQLAQRVVVSFHLSPLRDRETPIYIRYRVRHAGGNPDLFTDAAAAMVHAHSGGVPRLINVLCDMALVYGYRDSAKRIDTPHVEAVINDRTGREPPG</sequence>
<reference evidence="2 3" key="2">
    <citation type="submission" date="2011-11" db="EMBL/GenBank/DDBJ databases">
        <authorList>
            <consortium name="US DOE Joint Genome Institute"/>
            <person name="Lucas S."/>
            <person name="Han J."/>
            <person name="Lapidus A."/>
            <person name="Cheng J.-F."/>
            <person name="Goodwin L."/>
            <person name="Pitluck S."/>
            <person name="Peters L."/>
            <person name="Ovchinnikova G."/>
            <person name="Zhang X."/>
            <person name="Detter J.C."/>
            <person name="Han C."/>
            <person name="Tapia R."/>
            <person name="Land M."/>
            <person name="Hauser L."/>
            <person name="Kyrpides N."/>
            <person name="Ivanova N."/>
            <person name="Pagani I."/>
            <person name="Vogl K."/>
            <person name="Liu Z."/>
            <person name="Overmann J."/>
            <person name="Frigaard N.-U."/>
            <person name="Bryant D."/>
            <person name="Woyke T."/>
        </authorList>
    </citation>
    <scope>NUCLEOTIDE SEQUENCE [LARGE SCALE GENOMIC DNA]</scope>
    <source>
        <strain evidence="2 3">970</strain>
    </source>
</reference>
<dbReference type="OrthoDB" id="9780149at2"/>
<feature type="domain" description="AAA+ ATPase" evidence="1">
    <location>
        <begin position="42"/>
        <end position="194"/>
    </location>
</feature>